<comment type="similarity">
    <text evidence="1">Belongs to the short-chain dehydrogenases/reductases (SDR) family.</text>
</comment>
<evidence type="ECO:0000256" key="2">
    <source>
        <dbReference type="ARBA" id="ARBA00023002"/>
    </source>
</evidence>
<protein>
    <submittedName>
        <fullName evidence="3">SDR family NAD(P)-dependent oxidoreductase</fullName>
        <ecNumber evidence="3">1.1.1.-</ecNumber>
    </submittedName>
</protein>
<dbReference type="EMBL" id="JBGOOL010000115">
    <property type="protein sequence ID" value="MEZ8055950.1"/>
    <property type="molecule type" value="Genomic_DNA"/>
</dbReference>
<dbReference type="InterPro" id="IPR036291">
    <property type="entry name" value="NAD(P)-bd_dom_sf"/>
</dbReference>
<evidence type="ECO:0000256" key="1">
    <source>
        <dbReference type="ARBA" id="ARBA00006484"/>
    </source>
</evidence>
<dbReference type="RefSeq" id="WP_132980850.1">
    <property type="nucleotide sequence ID" value="NZ_JBGOOL010000115.1"/>
</dbReference>
<dbReference type="PRINTS" id="PR00080">
    <property type="entry name" value="SDRFAMILY"/>
</dbReference>
<dbReference type="PRINTS" id="PR00081">
    <property type="entry name" value="GDHRDH"/>
</dbReference>
<reference evidence="3 4" key="1">
    <citation type="submission" date="2024-06" db="EMBL/GenBank/DDBJ databases">
        <authorList>
            <person name="Steensen K."/>
            <person name="Seneca J."/>
            <person name="Bartlau N."/>
            <person name="Yu A.X."/>
            <person name="Polz M.F."/>
        </authorList>
    </citation>
    <scope>NUCLEOTIDE SEQUENCE [LARGE SCALE GENOMIC DNA]</scope>
    <source>
        <strain evidence="3 4">1F9</strain>
    </source>
</reference>
<dbReference type="Proteomes" id="UP001569175">
    <property type="component" value="Unassembled WGS sequence"/>
</dbReference>
<dbReference type="GO" id="GO:0016491">
    <property type="term" value="F:oxidoreductase activity"/>
    <property type="evidence" value="ECO:0007669"/>
    <property type="project" value="UniProtKB-KW"/>
</dbReference>
<keyword evidence="4" id="KW-1185">Reference proteome</keyword>
<dbReference type="CDD" id="cd05233">
    <property type="entry name" value="SDR_c"/>
    <property type="match status" value="1"/>
</dbReference>
<dbReference type="InterPro" id="IPR020904">
    <property type="entry name" value="Sc_DH/Rdtase_CS"/>
</dbReference>
<organism evidence="3 4">
    <name type="scientific">Vibrio atlanticus</name>
    <dbReference type="NCBI Taxonomy" id="693153"/>
    <lineage>
        <taxon>Bacteria</taxon>
        <taxon>Pseudomonadati</taxon>
        <taxon>Pseudomonadota</taxon>
        <taxon>Gammaproteobacteria</taxon>
        <taxon>Vibrionales</taxon>
        <taxon>Vibrionaceae</taxon>
        <taxon>Vibrio</taxon>
    </lineage>
</organism>
<proteinExistence type="inferred from homology"/>
<name>A0ABV4KU68_9VIBR</name>
<dbReference type="PROSITE" id="PS00061">
    <property type="entry name" value="ADH_SHORT"/>
    <property type="match status" value="1"/>
</dbReference>
<gene>
    <name evidence="3" type="ORF">ACED57_22880</name>
</gene>
<accession>A0ABV4KU68</accession>
<dbReference type="SUPFAM" id="SSF51735">
    <property type="entry name" value="NAD(P)-binding Rossmann-fold domains"/>
    <property type="match status" value="1"/>
</dbReference>
<comment type="caution">
    <text evidence="3">The sequence shown here is derived from an EMBL/GenBank/DDBJ whole genome shotgun (WGS) entry which is preliminary data.</text>
</comment>
<sequence>MIELQGKNILITGAAGTGVGSGIANVAYQAGAHVIIHDMNEDMFTDELKAKYPEADFVAGDLKDEEFAKNLFSGFEARGMLLHCLVNNAGIGLSKPAHEVEETEFTDLFDVDLKAVWRLSKYFVHQCLNHGIQGSIVNISSVHAHSTIPRYAIYASAKGGVEALTRGMSIDYGSQGIRVNAIAPGYVHSDQNYELIATWSDDPVEWVKEHSRSQQCIEREVTTQECGYLASFLMSDLAQTITGQVVRIDGGSTVLLYNKDFL</sequence>
<dbReference type="PANTHER" id="PTHR43639">
    <property type="entry name" value="OXIDOREDUCTASE, SHORT-CHAIN DEHYDROGENASE/REDUCTASE FAMILY (AFU_ORTHOLOGUE AFUA_5G02870)"/>
    <property type="match status" value="1"/>
</dbReference>
<evidence type="ECO:0000313" key="3">
    <source>
        <dbReference type="EMBL" id="MEZ8055950.1"/>
    </source>
</evidence>
<dbReference type="Pfam" id="PF13561">
    <property type="entry name" value="adh_short_C2"/>
    <property type="match status" value="1"/>
</dbReference>
<dbReference type="PANTHER" id="PTHR43639:SF1">
    <property type="entry name" value="SHORT-CHAIN DEHYDROGENASE_REDUCTASE FAMILY PROTEIN"/>
    <property type="match status" value="1"/>
</dbReference>
<evidence type="ECO:0000313" key="4">
    <source>
        <dbReference type="Proteomes" id="UP001569175"/>
    </source>
</evidence>
<dbReference type="InterPro" id="IPR002347">
    <property type="entry name" value="SDR_fam"/>
</dbReference>
<keyword evidence="2 3" id="KW-0560">Oxidoreductase</keyword>
<dbReference type="EC" id="1.1.1.-" evidence="3"/>
<dbReference type="Gene3D" id="3.40.50.720">
    <property type="entry name" value="NAD(P)-binding Rossmann-like Domain"/>
    <property type="match status" value="1"/>
</dbReference>